<name>A0A2Y9G1Q2_TRIMA</name>
<dbReference type="GeneID" id="101351825"/>
<dbReference type="PANTHER" id="PTHR23113:SF223">
    <property type="entry name" value="RAL-GDS-RELATED PROTEIN"/>
    <property type="match status" value="1"/>
</dbReference>
<dbReference type="InterPro" id="IPR001895">
    <property type="entry name" value="RASGEF_cat_dom"/>
</dbReference>
<dbReference type="Gene3D" id="1.20.870.10">
    <property type="entry name" value="Son of sevenless (SoS) protein Chain: S domain 1"/>
    <property type="match status" value="1"/>
</dbReference>
<dbReference type="InterPro" id="IPR000651">
    <property type="entry name" value="Ras-like_Gua-exchang_fac_N"/>
</dbReference>
<dbReference type="Pfam" id="PF00618">
    <property type="entry name" value="RasGEF_N"/>
    <property type="match status" value="1"/>
</dbReference>
<dbReference type="PROSITE" id="PS00720">
    <property type="entry name" value="RASGEF"/>
    <property type="match status" value="1"/>
</dbReference>
<keyword evidence="6" id="KW-1185">Reference proteome</keyword>
<dbReference type="Proteomes" id="UP000248480">
    <property type="component" value="Unplaced"/>
</dbReference>
<dbReference type="RefSeq" id="XP_012415061.1">
    <property type="nucleotide sequence ID" value="XM_012559607.1"/>
</dbReference>
<evidence type="ECO:0000313" key="7">
    <source>
        <dbReference type="RefSeq" id="XP_012415061.1"/>
    </source>
</evidence>
<dbReference type="PROSITE" id="PS50009">
    <property type="entry name" value="RASGEF_CAT"/>
    <property type="match status" value="1"/>
</dbReference>
<dbReference type="GO" id="GO:0005085">
    <property type="term" value="F:guanyl-nucleotide exchange factor activity"/>
    <property type="evidence" value="ECO:0007669"/>
    <property type="project" value="UniProtKB-KW"/>
</dbReference>
<evidence type="ECO:0000313" key="6">
    <source>
        <dbReference type="Proteomes" id="UP000248480"/>
    </source>
</evidence>
<evidence type="ECO:0000256" key="1">
    <source>
        <dbReference type="ARBA" id="ARBA00022658"/>
    </source>
</evidence>
<dbReference type="InterPro" id="IPR023578">
    <property type="entry name" value="Ras_GEF_dom_sf"/>
</dbReference>
<dbReference type="PROSITE" id="PS50212">
    <property type="entry name" value="RASGEF_NTER"/>
    <property type="match status" value="1"/>
</dbReference>
<reference evidence="7" key="1">
    <citation type="submission" date="2025-08" db="UniProtKB">
        <authorList>
            <consortium name="RefSeq"/>
        </authorList>
    </citation>
    <scope>IDENTIFICATION</scope>
</reference>
<evidence type="ECO:0000259" key="5">
    <source>
        <dbReference type="PROSITE" id="PS50212"/>
    </source>
</evidence>
<dbReference type="SMART" id="SM00229">
    <property type="entry name" value="RasGEFN"/>
    <property type="match status" value="1"/>
</dbReference>
<dbReference type="STRING" id="127582.A0A2Y9G1Q2"/>
<evidence type="ECO:0000256" key="2">
    <source>
        <dbReference type="PROSITE-ProRule" id="PRU00168"/>
    </source>
</evidence>
<dbReference type="CDD" id="cd06224">
    <property type="entry name" value="REM"/>
    <property type="match status" value="1"/>
</dbReference>
<evidence type="ECO:0000256" key="3">
    <source>
        <dbReference type="SAM" id="MobiDB-lite"/>
    </source>
</evidence>
<dbReference type="PANTHER" id="PTHR23113">
    <property type="entry name" value="GUANINE NUCLEOTIDE EXCHANGE FACTOR"/>
    <property type="match status" value="1"/>
</dbReference>
<accession>A0A2Y9G1Q2</accession>
<dbReference type="Gene3D" id="1.10.840.10">
    <property type="entry name" value="Ras guanine-nucleotide exchange factors catalytic domain"/>
    <property type="match status" value="2"/>
</dbReference>
<evidence type="ECO:0000259" key="4">
    <source>
        <dbReference type="PROSITE" id="PS50009"/>
    </source>
</evidence>
<dbReference type="InterPro" id="IPR008937">
    <property type="entry name" value="Ras-like_GEF"/>
</dbReference>
<feature type="domain" description="Ras-GEF" evidence="4">
    <location>
        <begin position="285"/>
        <end position="605"/>
    </location>
</feature>
<dbReference type="OrthoDB" id="9808951at2759"/>
<keyword evidence="1 2" id="KW-0344">Guanine-nucleotide releasing factor</keyword>
<dbReference type="InParanoid" id="A0A2Y9G1Q2"/>
<dbReference type="InterPro" id="IPR019804">
    <property type="entry name" value="Ras_G-nucl-exch_fac_CS"/>
</dbReference>
<gene>
    <name evidence="7" type="primary">LOC101351825</name>
</gene>
<dbReference type="GO" id="GO:0005886">
    <property type="term" value="C:plasma membrane"/>
    <property type="evidence" value="ECO:0007669"/>
    <property type="project" value="TreeGrafter"/>
</dbReference>
<feature type="region of interest" description="Disordered" evidence="3">
    <location>
        <begin position="432"/>
        <end position="456"/>
    </location>
</feature>
<dbReference type="Pfam" id="PF00617">
    <property type="entry name" value="RasGEF"/>
    <property type="match status" value="1"/>
</dbReference>
<dbReference type="CDD" id="cd00155">
    <property type="entry name" value="RasGEF"/>
    <property type="match status" value="1"/>
</dbReference>
<sequence>MPLTRAQVPQELLPPPKSRLRIRTRALFTLDFTMPYPPQILMSAVPFLEPPLHAGLASRLDSESENESVPSLHRKSSARTYKVFTIETLVEPLVSAFKDNDASYISTFLSTYRSFGTTKQVLEVLFKKYGYIPGNGGPQDQIKNAISSILGLWLNQYPEDFYELPDFPCLRLLVDYTGLNMPGSELEQRARLLLAHMEHLKPTEAEPEAPEPALELHRVPASALVAALELEAAPPAAPESAPSPAPAVTPELRQVLAPTPGPSWPSLVSTMHEMREEKLNILSFPPKLVAEQLTMMDVELFKKVVPYDCLGSIWSQRKKKGKEHLAPTVRATVTQFNSVVHCVITTCLGDRSMKAPDRASVVEHWIEVARECLIHRNFSSLHAILSALQSTPISRLKDTWAEVSSHSSQTFKKLCKNKNTLIRDLPIKLNPAGTQLGGQSPGSVVGDRVKAADPGPPAGREELVSSLTPCETLDTLLPFLGPLFSYLENGREGISKFATLKMNPKRAQKGQQQKGVIQGTVPYLGVYLTDLVMLDTALPDFLDGGLINFQKRRKEFSVLQEIKLLQWACQHYTIMAQEQFETWFQGMERLTETESYNLSCELEPRTQQSSKKT</sequence>
<dbReference type="SMART" id="SM00147">
    <property type="entry name" value="RasGEF"/>
    <property type="match status" value="1"/>
</dbReference>
<feature type="domain" description="N-terminal Ras-GEF" evidence="5">
    <location>
        <begin position="77"/>
        <end position="198"/>
    </location>
</feature>
<dbReference type="AlphaFoldDB" id="A0A2Y9G1Q2"/>
<protein>
    <submittedName>
        <fullName evidence="7">Ral guanine nucleotide dissociation stimulator-like</fullName>
    </submittedName>
</protein>
<dbReference type="InterPro" id="IPR036964">
    <property type="entry name" value="RASGEF_cat_dom_sf"/>
</dbReference>
<dbReference type="GO" id="GO:0007265">
    <property type="term" value="P:Ras protein signal transduction"/>
    <property type="evidence" value="ECO:0007669"/>
    <property type="project" value="TreeGrafter"/>
</dbReference>
<proteinExistence type="predicted"/>
<organism evidence="6 7">
    <name type="scientific">Trichechus manatus latirostris</name>
    <name type="common">Florida manatee</name>
    <dbReference type="NCBI Taxonomy" id="127582"/>
    <lineage>
        <taxon>Eukaryota</taxon>
        <taxon>Metazoa</taxon>
        <taxon>Chordata</taxon>
        <taxon>Craniata</taxon>
        <taxon>Vertebrata</taxon>
        <taxon>Euteleostomi</taxon>
        <taxon>Mammalia</taxon>
        <taxon>Eutheria</taxon>
        <taxon>Afrotheria</taxon>
        <taxon>Sirenia</taxon>
        <taxon>Trichechidae</taxon>
        <taxon>Trichechus</taxon>
    </lineage>
</organism>
<dbReference type="KEGG" id="tmu:101351825"/>
<dbReference type="SUPFAM" id="SSF48366">
    <property type="entry name" value="Ras GEF"/>
    <property type="match status" value="1"/>
</dbReference>